<keyword evidence="1" id="KW-0862">Zinc</keyword>
<keyword evidence="1" id="KW-0479">Metal-binding</keyword>
<proteinExistence type="predicted"/>
<feature type="coiled-coil region" evidence="2">
    <location>
        <begin position="132"/>
        <end position="173"/>
    </location>
</feature>
<dbReference type="InterPro" id="IPR013083">
    <property type="entry name" value="Znf_RING/FYVE/PHD"/>
</dbReference>
<dbReference type="InterPro" id="IPR046934">
    <property type="entry name" value="PIR2-like"/>
</dbReference>
<evidence type="ECO:0000256" key="1">
    <source>
        <dbReference type="PROSITE-ProRule" id="PRU00175"/>
    </source>
</evidence>
<keyword evidence="2" id="KW-0175">Coiled coil</keyword>
<name>A0A9Q1MBF8_9SOLA</name>
<dbReference type="SUPFAM" id="SSF57850">
    <property type="entry name" value="RING/U-box"/>
    <property type="match status" value="1"/>
</dbReference>
<reference evidence="6" key="1">
    <citation type="journal article" date="2023" name="Proc. Natl. Acad. Sci. U.S.A.">
        <title>Genomic and structural basis for evolution of tropane alkaloid biosynthesis.</title>
        <authorList>
            <person name="Wanga Y.-J."/>
            <person name="Taina T."/>
            <person name="Yua J.-Y."/>
            <person name="Lia J."/>
            <person name="Xua B."/>
            <person name="Chenc J."/>
            <person name="D'Auriad J.C."/>
            <person name="Huanga J.-P."/>
            <person name="Huanga S.-X."/>
        </authorList>
    </citation>
    <scope>NUCLEOTIDE SEQUENCE [LARGE SCALE GENOMIC DNA]</scope>
    <source>
        <strain evidence="6">cv. KIB-2019</strain>
    </source>
</reference>
<dbReference type="Gene3D" id="3.30.40.10">
    <property type="entry name" value="Zinc/RING finger domain, C3HC4 (zinc finger)"/>
    <property type="match status" value="1"/>
</dbReference>
<comment type="caution">
    <text evidence="5">The sequence shown here is derived from an EMBL/GenBank/DDBJ whole genome shotgun (WGS) entry which is preliminary data.</text>
</comment>
<protein>
    <recommendedName>
        <fullName evidence="4">RING-type domain-containing protein</fullName>
    </recommendedName>
</protein>
<evidence type="ECO:0000313" key="5">
    <source>
        <dbReference type="EMBL" id="KAJ8555115.1"/>
    </source>
</evidence>
<dbReference type="InterPro" id="IPR001841">
    <property type="entry name" value="Znf_RING"/>
</dbReference>
<evidence type="ECO:0000256" key="2">
    <source>
        <dbReference type="SAM" id="Coils"/>
    </source>
</evidence>
<dbReference type="PANTHER" id="PTHR46405">
    <property type="entry name" value="OS05G0141500 PROTEIN"/>
    <property type="match status" value="1"/>
</dbReference>
<dbReference type="PANTHER" id="PTHR46405:SF3">
    <property type="entry name" value="RING_U-BOX SUPERFAMILY PROTEIN"/>
    <property type="match status" value="1"/>
</dbReference>
<dbReference type="EMBL" id="JAJAGQ010000008">
    <property type="protein sequence ID" value="KAJ8555115.1"/>
    <property type="molecule type" value="Genomic_DNA"/>
</dbReference>
<gene>
    <name evidence="5" type="ORF">K7X08_012611</name>
</gene>
<evidence type="ECO:0000259" key="4">
    <source>
        <dbReference type="PROSITE" id="PS50089"/>
    </source>
</evidence>
<dbReference type="CDD" id="cd23128">
    <property type="entry name" value="RING-HC_MIP1-like"/>
    <property type="match status" value="1"/>
</dbReference>
<accession>A0A9Q1MBF8</accession>
<keyword evidence="6" id="KW-1185">Reference proteome</keyword>
<dbReference type="GO" id="GO:0008270">
    <property type="term" value="F:zinc ion binding"/>
    <property type="evidence" value="ECO:0007669"/>
    <property type="project" value="UniProtKB-KW"/>
</dbReference>
<dbReference type="AlphaFoldDB" id="A0A9Q1MBF8"/>
<organism evidence="5 6">
    <name type="scientific">Anisodus acutangulus</name>
    <dbReference type="NCBI Taxonomy" id="402998"/>
    <lineage>
        <taxon>Eukaryota</taxon>
        <taxon>Viridiplantae</taxon>
        <taxon>Streptophyta</taxon>
        <taxon>Embryophyta</taxon>
        <taxon>Tracheophyta</taxon>
        <taxon>Spermatophyta</taxon>
        <taxon>Magnoliopsida</taxon>
        <taxon>eudicotyledons</taxon>
        <taxon>Gunneridae</taxon>
        <taxon>Pentapetalae</taxon>
        <taxon>asterids</taxon>
        <taxon>lamiids</taxon>
        <taxon>Solanales</taxon>
        <taxon>Solanaceae</taxon>
        <taxon>Solanoideae</taxon>
        <taxon>Hyoscyameae</taxon>
        <taxon>Anisodus</taxon>
    </lineage>
</organism>
<evidence type="ECO:0000256" key="3">
    <source>
        <dbReference type="SAM" id="MobiDB-lite"/>
    </source>
</evidence>
<dbReference type="Pfam" id="PF13920">
    <property type="entry name" value="zf-C3HC4_3"/>
    <property type="match status" value="1"/>
</dbReference>
<sequence>MKTLLKRNVAAFAAGFRANSKYQQNQSQASPSSLPVGDLSSGSRFESGLGQSVEFQNLKNQEVVNCDLNLEENSEQVHGQIDEKDKMIPNLIHHIKDLQKQGRDRGLSVKRIRIFNNLLGGCKEGEEVPKKLGTWEKQKNKLQEDIAAEKQKISDLQQKLVEVEASQRKLRRSGGRKRGLRIDIDFQWHKDDLQRLEQDLFRLKAFAETTELPEGDVARMLHDFDRLEDSSEKDVRGDSECLICMKNEVSVVFLPCAHQVLCANCNNNYGKKGRAICPCCQVPIEQRIRVFGSTS</sequence>
<dbReference type="OrthoDB" id="1711136at2759"/>
<dbReference type="Proteomes" id="UP001152561">
    <property type="component" value="Unassembled WGS sequence"/>
</dbReference>
<feature type="domain" description="RING-type" evidence="4">
    <location>
        <begin position="241"/>
        <end position="281"/>
    </location>
</feature>
<feature type="region of interest" description="Disordered" evidence="3">
    <location>
        <begin position="20"/>
        <end position="45"/>
    </location>
</feature>
<feature type="compositionally biased region" description="Polar residues" evidence="3">
    <location>
        <begin position="20"/>
        <end position="33"/>
    </location>
</feature>
<dbReference type="PROSITE" id="PS50089">
    <property type="entry name" value="ZF_RING_2"/>
    <property type="match status" value="1"/>
</dbReference>
<evidence type="ECO:0000313" key="6">
    <source>
        <dbReference type="Proteomes" id="UP001152561"/>
    </source>
</evidence>
<keyword evidence="1" id="KW-0863">Zinc-finger</keyword>